<accession>A0AAD5Z5M9</accession>
<dbReference type="InterPro" id="IPR025315">
    <property type="entry name" value="DUF4220"/>
</dbReference>
<feature type="transmembrane region" description="Helical" evidence="1">
    <location>
        <begin position="138"/>
        <end position="156"/>
    </location>
</feature>
<comment type="caution">
    <text evidence="3">The sequence shown here is derived from an EMBL/GenBank/DDBJ whole genome shotgun (WGS) entry which is preliminary data.</text>
</comment>
<evidence type="ECO:0000313" key="4">
    <source>
        <dbReference type="Proteomes" id="UP001210211"/>
    </source>
</evidence>
<dbReference type="Pfam" id="PF04578">
    <property type="entry name" value="DUF594"/>
    <property type="match status" value="1"/>
</dbReference>
<feature type="transmembrane region" description="Helical" evidence="1">
    <location>
        <begin position="47"/>
        <end position="71"/>
    </location>
</feature>
<reference evidence="3 4" key="1">
    <citation type="journal article" date="2022" name="Cell">
        <title>Repeat-based holocentromeres influence genome architecture and karyotype evolution.</title>
        <authorList>
            <person name="Hofstatter P.G."/>
            <person name="Thangavel G."/>
            <person name="Lux T."/>
            <person name="Neumann P."/>
            <person name="Vondrak T."/>
            <person name="Novak P."/>
            <person name="Zhang M."/>
            <person name="Costa L."/>
            <person name="Castellani M."/>
            <person name="Scott A."/>
            <person name="Toegelov H."/>
            <person name="Fuchs J."/>
            <person name="Mata-Sucre Y."/>
            <person name="Dias Y."/>
            <person name="Vanzela A.L.L."/>
            <person name="Huettel B."/>
            <person name="Almeida C.C.S."/>
            <person name="Simkova H."/>
            <person name="Souza G."/>
            <person name="Pedrosa-Harand A."/>
            <person name="Macas J."/>
            <person name="Mayer K.F.X."/>
            <person name="Houben A."/>
            <person name="Marques A."/>
        </authorList>
    </citation>
    <scope>NUCLEOTIDE SEQUENCE [LARGE SCALE GENOMIC DNA]</scope>
    <source>
        <strain evidence="3">RhyTen1mFocal</strain>
    </source>
</reference>
<dbReference type="EMBL" id="JAMRDG010000002">
    <property type="protein sequence ID" value="KAJ3687328.1"/>
    <property type="molecule type" value="Genomic_DNA"/>
</dbReference>
<organism evidence="3 4">
    <name type="scientific">Rhynchospora tenuis</name>
    <dbReference type="NCBI Taxonomy" id="198213"/>
    <lineage>
        <taxon>Eukaryota</taxon>
        <taxon>Viridiplantae</taxon>
        <taxon>Streptophyta</taxon>
        <taxon>Embryophyta</taxon>
        <taxon>Tracheophyta</taxon>
        <taxon>Spermatophyta</taxon>
        <taxon>Magnoliopsida</taxon>
        <taxon>Liliopsida</taxon>
        <taxon>Poales</taxon>
        <taxon>Cyperaceae</taxon>
        <taxon>Cyperoideae</taxon>
        <taxon>Rhynchosporeae</taxon>
        <taxon>Rhynchospora</taxon>
    </lineage>
</organism>
<name>A0AAD5Z5M9_9POAL</name>
<proteinExistence type="predicted"/>
<feature type="transmembrane region" description="Helical" evidence="1">
    <location>
        <begin position="112"/>
        <end position="132"/>
    </location>
</feature>
<evidence type="ECO:0000313" key="3">
    <source>
        <dbReference type="EMBL" id="KAJ3687328.1"/>
    </source>
</evidence>
<sequence length="605" mass="69006">MGFQPPVPQEYSTLEIRVAVLVSLSMQVALIFLSPYRKRTNEWYLRFMIWSLYLLADWVADLALGLLLNNIGNIGGDNGNSPIIFSLWAPFLLLHLGGPDTITAFSLEDNELWLRHLVGLLFELISTAIIFSCSIHNNPFVIPSVLIFVVGTIKYLERSYCLYLGSMDGFRVSIFREAKPGFDYGKLMEVYSSRKNAGLPVELVFHDGNASSRVTTTGLGIQGRHDSILKGYEFFERFKILWGESRLLHPLDLFSDLSSDQSIVQQEIKSKNFAANVSSHVQVTEVELNFIYDVVYTKAKIIHSRTGYVLRGFCSTSIIAAILVFFFLDKRQFKHVDVIITYVLLFGAFFLDITSLMMLICSNWTYTQLAKSKSSEPGKKISEIVHTIRGKKAFKNCDLLNELSEEDRVKLQKTTQLEFDQSLLLWHIVTEICYHDNQSNSDERNICKTLSDYMLYLLIKQPPFLLSSGLGLLRYRDTCAEARRYFKRWHQFATDEHKACQLLKNVETPCEPEEIKGIVCKSLLFDACIIAKIMLKAQNKARWEMIAEVWAEMVVHAAIYCKGDAHARHLSQGGEFITVIWFLIAHVGIKETKNGFSKATLIVEK</sequence>
<evidence type="ECO:0000256" key="1">
    <source>
        <dbReference type="SAM" id="Phobius"/>
    </source>
</evidence>
<gene>
    <name evidence="3" type="ORF">LUZ61_016492</name>
</gene>
<feature type="transmembrane region" description="Helical" evidence="1">
    <location>
        <begin position="339"/>
        <end position="361"/>
    </location>
</feature>
<feature type="transmembrane region" description="Helical" evidence="1">
    <location>
        <begin position="16"/>
        <end position="35"/>
    </location>
</feature>
<feature type="transmembrane region" description="Helical" evidence="1">
    <location>
        <begin position="308"/>
        <end position="327"/>
    </location>
</feature>
<protein>
    <recommendedName>
        <fullName evidence="2">DUF4220 domain-containing protein</fullName>
    </recommendedName>
</protein>
<evidence type="ECO:0000259" key="2">
    <source>
        <dbReference type="Pfam" id="PF13968"/>
    </source>
</evidence>
<dbReference type="AlphaFoldDB" id="A0AAD5Z5M9"/>
<keyword evidence="4" id="KW-1185">Reference proteome</keyword>
<feature type="domain" description="DUF4220" evidence="2">
    <location>
        <begin position="50"/>
        <end position="388"/>
    </location>
</feature>
<dbReference type="Proteomes" id="UP001210211">
    <property type="component" value="Unassembled WGS sequence"/>
</dbReference>
<dbReference type="PANTHER" id="PTHR31325">
    <property type="entry name" value="OS01G0798800 PROTEIN-RELATED"/>
    <property type="match status" value="1"/>
</dbReference>
<keyword evidence="1" id="KW-0472">Membrane</keyword>
<feature type="transmembrane region" description="Helical" evidence="1">
    <location>
        <begin position="83"/>
        <end position="105"/>
    </location>
</feature>
<keyword evidence="1" id="KW-0812">Transmembrane</keyword>
<dbReference type="InterPro" id="IPR007658">
    <property type="entry name" value="DUF594"/>
</dbReference>
<dbReference type="Pfam" id="PF13968">
    <property type="entry name" value="DUF4220"/>
    <property type="match status" value="1"/>
</dbReference>
<keyword evidence="1" id="KW-1133">Transmembrane helix</keyword>